<keyword evidence="12" id="KW-1185">Reference proteome</keyword>
<dbReference type="Gene3D" id="3.30.160.270">
    <property type="match status" value="1"/>
</dbReference>
<dbReference type="NCBIfam" id="TIGR00977">
    <property type="entry name" value="citramal_synth"/>
    <property type="match status" value="1"/>
</dbReference>
<evidence type="ECO:0000313" key="11">
    <source>
        <dbReference type="EMBL" id="SMF84504.1"/>
    </source>
</evidence>
<comment type="pathway">
    <text evidence="1">Amino-acid biosynthesis; L-isoleucine biosynthesis; 2-oxobutanoate from pyruvate: step 1/3.</text>
</comment>
<dbReference type="Pfam" id="PF22617">
    <property type="entry name" value="HCS_D2"/>
    <property type="match status" value="1"/>
</dbReference>
<evidence type="ECO:0000256" key="9">
    <source>
        <dbReference type="RuleBase" id="RU003523"/>
    </source>
</evidence>
<gene>
    <name evidence="11" type="ORF">SAMN05428998_15612</name>
</gene>
<dbReference type="Gene3D" id="3.20.20.70">
    <property type="entry name" value="Aldolase class I"/>
    <property type="match status" value="1"/>
</dbReference>
<keyword evidence="5 9" id="KW-0808">Transferase</keyword>
<evidence type="ECO:0000256" key="6">
    <source>
        <dbReference type="ARBA" id="ARBA00023304"/>
    </source>
</evidence>
<evidence type="ECO:0000256" key="5">
    <source>
        <dbReference type="ARBA" id="ARBA00022679"/>
    </source>
</evidence>
<dbReference type="InterPro" id="IPR005675">
    <property type="entry name" value="Citramal_synthase"/>
</dbReference>
<evidence type="ECO:0000256" key="7">
    <source>
        <dbReference type="ARBA" id="ARBA00048263"/>
    </source>
</evidence>
<dbReference type="PANTHER" id="PTHR43538:SF1">
    <property type="entry name" value="(R)-CITRAMALATE SYNTHASE"/>
    <property type="match status" value="1"/>
</dbReference>
<name>A0A1Y6CSE6_9PROT</name>
<evidence type="ECO:0000256" key="2">
    <source>
        <dbReference type="ARBA" id="ARBA00006154"/>
    </source>
</evidence>
<dbReference type="SMART" id="SM00917">
    <property type="entry name" value="LeuA_dimer"/>
    <property type="match status" value="1"/>
</dbReference>
<dbReference type="UniPathway" id="UPA00047">
    <property type="reaction ID" value="UER00066"/>
</dbReference>
<dbReference type="PROSITE" id="PS00815">
    <property type="entry name" value="AIPM_HOMOCIT_SYNTH_1"/>
    <property type="match status" value="1"/>
</dbReference>
<comment type="similarity">
    <text evidence="2 9">Belongs to the alpha-IPM synthase/homocitrate synthase family.</text>
</comment>
<keyword evidence="3" id="KW-0028">Amino-acid biosynthesis</keyword>
<evidence type="ECO:0000259" key="10">
    <source>
        <dbReference type="PROSITE" id="PS50991"/>
    </source>
</evidence>
<keyword evidence="4" id="KW-0412">Isoleucine biosynthesis</keyword>
<dbReference type="InterPro" id="IPR000891">
    <property type="entry name" value="PYR_CT"/>
</dbReference>
<evidence type="ECO:0000256" key="4">
    <source>
        <dbReference type="ARBA" id="ARBA00022624"/>
    </source>
</evidence>
<dbReference type="SUPFAM" id="SSF110921">
    <property type="entry name" value="2-isopropylmalate synthase LeuA, allosteric (dimerisation) domain"/>
    <property type="match status" value="1"/>
</dbReference>
<sequence length="531" mass="57735">MSDKRIHLFDTTLRDGAQTQGVDFTVADKIAIAEALDRIGLDYVEGGWPGANPTDDSFFAEPPAFRNARFVAFGMTRRPGRSAENDPGLAALVQSRATAACLVGKTWDFHVDLALGIPLAENLELIRDSIAHMAARKDEALFDAEHFFDGWKANPGYALDCLKAAAEGGASWLVLCDTNGGTLPDEIRRIVGAVREALPEARLGIHCHNDTENAVASSLAAIEAGARQVQGTLNGLGERCGNANIVTLIATLALKTDWQTGVDAEALTHLTSLSRLLDERLNRPSRTDAAYVGERAFAHKGGLHVSAVEKDPRTYEHVPPESVGNRRHIVVSDQAGRSNILARLREIGVEVDPDDRRVGRLVEEVKRREFEGYAYDGAAASFELLARRELGEVPAYFELSRFRVMDDRRWNARGDLVTESEATVTVRIGAEEVMTVADGNGPVDALDKALRKALNPTYPILESMRLTDYKVRILTPQAGTEAVTRVMIESAGKSGRWTTVGVSPNVIDASFNALADAIVWKLYRAGVEPAA</sequence>
<dbReference type="STRING" id="560819.SAMN05428998_15612"/>
<dbReference type="RefSeq" id="WP_085127390.1">
    <property type="nucleotide sequence ID" value="NZ_FWZX01000056.1"/>
</dbReference>
<dbReference type="Gene3D" id="1.10.238.260">
    <property type="match status" value="1"/>
</dbReference>
<evidence type="ECO:0000256" key="8">
    <source>
        <dbReference type="NCBIfam" id="TIGR00977"/>
    </source>
</evidence>
<keyword evidence="6" id="KW-0100">Branched-chain amino acid biosynthesis</keyword>
<dbReference type="CDD" id="cd07941">
    <property type="entry name" value="DRE_TIM_LeuA3"/>
    <property type="match status" value="1"/>
</dbReference>
<dbReference type="Pfam" id="PF08502">
    <property type="entry name" value="LeuA_dimer"/>
    <property type="match status" value="1"/>
</dbReference>
<organism evidence="11 12">
    <name type="scientific">Tistlia consotensis USBA 355</name>
    <dbReference type="NCBI Taxonomy" id="560819"/>
    <lineage>
        <taxon>Bacteria</taxon>
        <taxon>Pseudomonadati</taxon>
        <taxon>Pseudomonadota</taxon>
        <taxon>Alphaproteobacteria</taxon>
        <taxon>Rhodospirillales</taxon>
        <taxon>Rhodovibrionaceae</taxon>
        <taxon>Tistlia</taxon>
    </lineage>
</organism>
<dbReference type="InterPro" id="IPR054691">
    <property type="entry name" value="LeuA/HCS_post-cat"/>
</dbReference>
<evidence type="ECO:0000256" key="3">
    <source>
        <dbReference type="ARBA" id="ARBA00022605"/>
    </source>
</evidence>
<evidence type="ECO:0000256" key="1">
    <source>
        <dbReference type="ARBA" id="ARBA00004743"/>
    </source>
</evidence>
<dbReference type="AlphaFoldDB" id="A0A1Y6CSE6"/>
<reference evidence="11 12" key="1">
    <citation type="submission" date="2017-04" db="EMBL/GenBank/DDBJ databases">
        <authorList>
            <person name="Afonso C.L."/>
            <person name="Miller P.J."/>
            <person name="Scott M.A."/>
            <person name="Spackman E."/>
            <person name="Goraichik I."/>
            <person name="Dimitrov K.M."/>
            <person name="Suarez D.L."/>
            <person name="Swayne D.E."/>
        </authorList>
    </citation>
    <scope>NUCLEOTIDE SEQUENCE [LARGE SCALE GENOMIC DNA]</scope>
    <source>
        <strain evidence="11 12">USBA 355</strain>
    </source>
</reference>
<dbReference type="GO" id="GO:0043714">
    <property type="term" value="F:(R)-citramalate synthase activity"/>
    <property type="evidence" value="ECO:0007669"/>
    <property type="project" value="UniProtKB-UniRule"/>
</dbReference>
<comment type="catalytic activity">
    <reaction evidence="7">
        <text>pyruvate + acetyl-CoA + H2O = (3R)-citramalate + CoA + H(+)</text>
        <dbReference type="Rhea" id="RHEA:19045"/>
        <dbReference type="ChEBI" id="CHEBI:15361"/>
        <dbReference type="ChEBI" id="CHEBI:15377"/>
        <dbReference type="ChEBI" id="CHEBI:15378"/>
        <dbReference type="ChEBI" id="CHEBI:30934"/>
        <dbReference type="ChEBI" id="CHEBI:57287"/>
        <dbReference type="ChEBI" id="CHEBI:57288"/>
        <dbReference type="EC" id="2.3.3.21"/>
    </reaction>
</comment>
<evidence type="ECO:0000313" key="12">
    <source>
        <dbReference type="Proteomes" id="UP000192917"/>
    </source>
</evidence>
<dbReference type="Proteomes" id="UP000192917">
    <property type="component" value="Unassembled WGS sequence"/>
</dbReference>
<proteinExistence type="inferred from homology"/>
<dbReference type="InterPro" id="IPR036230">
    <property type="entry name" value="LeuA_allosteric_dom_sf"/>
</dbReference>
<dbReference type="PROSITE" id="PS50991">
    <property type="entry name" value="PYR_CT"/>
    <property type="match status" value="1"/>
</dbReference>
<dbReference type="Pfam" id="PF00682">
    <property type="entry name" value="HMGL-like"/>
    <property type="match status" value="1"/>
</dbReference>
<dbReference type="InterPro" id="IPR002034">
    <property type="entry name" value="AIPM/Hcit_synth_CS"/>
</dbReference>
<dbReference type="GO" id="GO:0009098">
    <property type="term" value="P:L-leucine biosynthetic process"/>
    <property type="evidence" value="ECO:0007669"/>
    <property type="project" value="InterPro"/>
</dbReference>
<dbReference type="PANTHER" id="PTHR43538">
    <property type="entry name" value="ALPHA-IPM SYNTHASE/HOMOCITRATE SYNTHASE"/>
    <property type="match status" value="1"/>
</dbReference>
<feature type="domain" description="Pyruvate carboxyltransferase" evidence="10">
    <location>
        <begin position="6"/>
        <end position="268"/>
    </location>
</feature>
<dbReference type="GO" id="GO:0003852">
    <property type="term" value="F:2-isopropylmalate synthase activity"/>
    <property type="evidence" value="ECO:0007669"/>
    <property type="project" value="InterPro"/>
</dbReference>
<dbReference type="InterPro" id="IPR013785">
    <property type="entry name" value="Aldolase_TIM"/>
</dbReference>
<dbReference type="EMBL" id="FWZX01000056">
    <property type="protein sequence ID" value="SMF84504.1"/>
    <property type="molecule type" value="Genomic_DNA"/>
</dbReference>
<dbReference type="SUPFAM" id="SSF51569">
    <property type="entry name" value="Aldolase"/>
    <property type="match status" value="1"/>
</dbReference>
<dbReference type="EC" id="2.3.3.21" evidence="8"/>
<accession>A0A1Y6CSE6</accession>
<dbReference type="GO" id="GO:0009097">
    <property type="term" value="P:isoleucine biosynthetic process"/>
    <property type="evidence" value="ECO:0007669"/>
    <property type="project" value="UniProtKB-UniRule"/>
</dbReference>
<dbReference type="InterPro" id="IPR013709">
    <property type="entry name" value="2-isopropylmalate_synth_dimer"/>
</dbReference>
<protein>
    <recommendedName>
        <fullName evidence="8">Citramalate synthase</fullName>
        <ecNumber evidence="8">2.3.3.21</ecNumber>
    </recommendedName>
</protein>